<keyword evidence="3" id="KW-1185">Reference proteome</keyword>
<evidence type="ECO:0000313" key="3">
    <source>
        <dbReference type="Proteomes" id="UP001607302"/>
    </source>
</evidence>
<gene>
    <name evidence="2" type="ORF">V1478_000012</name>
    <name evidence="1" type="ORF">V1478_002270</name>
</gene>
<dbReference type="EMBL" id="JAUDFV010000041">
    <property type="protein sequence ID" value="KAL2736963.1"/>
    <property type="molecule type" value="Genomic_DNA"/>
</dbReference>
<dbReference type="AlphaFoldDB" id="A0ABD2BW05"/>
<name>A0ABD2BW05_VESSQ</name>
<evidence type="ECO:0000313" key="2">
    <source>
        <dbReference type="EMBL" id="KAL2741603.1"/>
    </source>
</evidence>
<sequence>MHSLPIETKRERKNSIAIVHWRSLATRGISRSGLRNFRGIPFLQLVTRRMWYIAIMHWRSLATRGSTIIETMIDFELIFEEWT</sequence>
<comment type="caution">
    <text evidence="1">The sequence shown here is derived from an EMBL/GenBank/DDBJ whole genome shotgun (WGS) entry which is preliminary data.</text>
</comment>
<protein>
    <submittedName>
        <fullName evidence="1">Uncharacterized protein</fullName>
    </submittedName>
</protein>
<organism evidence="1 3">
    <name type="scientific">Vespula squamosa</name>
    <name type="common">Southern yellow jacket</name>
    <name type="synonym">Wasp</name>
    <dbReference type="NCBI Taxonomy" id="30214"/>
    <lineage>
        <taxon>Eukaryota</taxon>
        <taxon>Metazoa</taxon>
        <taxon>Ecdysozoa</taxon>
        <taxon>Arthropoda</taxon>
        <taxon>Hexapoda</taxon>
        <taxon>Insecta</taxon>
        <taxon>Pterygota</taxon>
        <taxon>Neoptera</taxon>
        <taxon>Endopterygota</taxon>
        <taxon>Hymenoptera</taxon>
        <taxon>Apocrita</taxon>
        <taxon>Aculeata</taxon>
        <taxon>Vespoidea</taxon>
        <taxon>Vespidae</taxon>
        <taxon>Vespinae</taxon>
        <taxon>Vespula</taxon>
    </lineage>
</organism>
<dbReference type="Proteomes" id="UP001607302">
    <property type="component" value="Unassembled WGS sequence"/>
</dbReference>
<proteinExistence type="predicted"/>
<accession>A0ABD2BW05</accession>
<reference evidence="1 3" key="1">
    <citation type="journal article" date="2024" name="Ann. Entomol. Soc. Am.">
        <title>Genomic analyses of the southern and eastern yellowjacket wasps (Hymenoptera: Vespidae) reveal evolutionary signatures of social life.</title>
        <authorList>
            <person name="Catto M.A."/>
            <person name="Caine P.B."/>
            <person name="Orr S.E."/>
            <person name="Hunt B.G."/>
            <person name="Goodisman M.A.D."/>
        </authorList>
    </citation>
    <scope>NUCLEOTIDE SEQUENCE [LARGE SCALE GENOMIC DNA]</scope>
    <source>
        <strain evidence="1">233</strain>
        <tissue evidence="1">Head and thorax</tissue>
    </source>
</reference>
<evidence type="ECO:0000313" key="1">
    <source>
        <dbReference type="EMBL" id="KAL2736963.1"/>
    </source>
</evidence>
<dbReference type="EMBL" id="JAUDFV010000006">
    <property type="protein sequence ID" value="KAL2741603.1"/>
    <property type="molecule type" value="Genomic_DNA"/>
</dbReference>